<dbReference type="Pfam" id="PF09468">
    <property type="entry name" value="RNase_H2-Ydr279"/>
    <property type="match status" value="1"/>
</dbReference>
<feature type="compositionally biased region" description="Low complexity" evidence="3">
    <location>
        <begin position="333"/>
        <end position="342"/>
    </location>
</feature>
<evidence type="ECO:0000256" key="3">
    <source>
        <dbReference type="SAM" id="MobiDB-lite"/>
    </source>
</evidence>
<protein>
    <recommendedName>
        <fullName evidence="4">Ribonuclease H2 subunit B wHTH domain-containing protein</fullName>
    </recommendedName>
</protein>
<dbReference type="GO" id="GO:0006401">
    <property type="term" value="P:RNA catabolic process"/>
    <property type="evidence" value="ECO:0007669"/>
    <property type="project" value="TreeGrafter"/>
</dbReference>
<dbReference type="GO" id="GO:0005654">
    <property type="term" value="C:nucleoplasm"/>
    <property type="evidence" value="ECO:0007669"/>
    <property type="project" value="TreeGrafter"/>
</dbReference>
<evidence type="ECO:0000256" key="2">
    <source>
        <dbReference type="ARBA" id="ARBA00011277"/>
    </source>
</evidence>
<gene>
    <name evidence="5" type="ORF">V5799_029114</name>
</gene>
<dbReference type="Gene3D" id="1.10.20.120">
    <property type="match status" value="1"/>
</dbReference>
<keyword evidence="6" id="KW-1185">Reference proteome</keyword>
<proteinExistence type="inferred from homology"/>
<evidence type="ECO:0000259" key="4">
    <source>
        <dbReference type="Pfam" id="PF09468"/>
    </source>
</evidence>
<organism evidence="5 6">
    <name type="scientific">Amblyomma americanum</name>
    <name type="common">Lone star tick</name>
    <dbReference type="NCBI Taxonomy" id="6943"/>
    <lineage>
        <taxon>Eukaryota</taxon>
        <taxon>Metazoa</taxon>
        <taxon>Ecdysozoa</taxon>
        <taxon>Arthropoda</taxon>
        <taxon>Chelicerata</taxon>
        <taxon>Arachnida</taxon>
        <taxon>Acari</taxon>
        <taxon>Parasitiformes</taxon>
        <taxon>Ixodida</taxon>
        <taxon>Ixodoidea</taxon>
        <taxon>Ixodidae</taxon>
        <taxon>Amblyomminae</taxon>
        <taxon>Amblyomma</taxon>
    </lineage>
</organism>
<dbReference type="PANTHER" id="PTHR13383:SF11">
    <property type="entry name" value="RIBONUCLEASE H2 SUBUNIT B"/>
    <property type="match status" value="1"/>
</dbReference>
<dbReference type="GO" id="GO:0032299">
    <property type="term" value="C:ribonuclease H2 complex"/>
    <property type="evidence" value="ECO:0007669"/>
    <property type="project" value="InterPro"/>
</dbReference>
<feature type="compositionally biased region" description="Low complexity" evidence="3">
    <location>
        <begin position="306"/>
        <end position="324"/>
    </location>
</feature>
<evidence type="ECO:0000313" key="5">
    <source>
        <dbReference type="EMBL" id="KAK8777540.1"/>
    </source>
</evidence>
<accession>A0AAQ4ES81</accession>
<comment type="caution">
    <text evidence="5">The sequence shown here is derived from an EMBL/GenBank/DDBJ whole genome shotgun (WGS) entry which is preliminary data.</text>
</comment>
<evidence type="ECO:0000313" key="6">
    <source>
        <dbReference type="Proteomes" id="UP001321473"/>
    </source>
</evidence>
<sequence>MARQLKNEAVSSEDDSEPSRLFLLPSHCATGSERRHYIFPLPRPNTEEHSMFMATDSGDLMELAKYQMEHESFTADGPFETDQPVYMATPVDALFFALAPLYKHNDRFWPLKDIVEDCLLLKVIRSCSDRMQHIADVEGLGKDQVYRYNESKCLAWLTKKVKAVAARLQSIGIPPPAACSSAASAGSSGGSQPTSEDCMVAAHAIVARYIPPMLATVLKSSLGLDTRPATTVEEEKQKTPSLPQLKKKKFKQVQQQESNNKGAPKNSVQKSAKKKKSKQVQQQENNNEGAPENSVQKSAKKKKSKQVQQQESNNKGAPENSVQKSAKKKKSKQVQQQESNNKGAPENSVQKSAKTPRTAVRQKREKAAKAGMKSISSYFVKK</sequence>
<dbReference type="Proteomes" id="UP001321473">
    <property type="component" value="Unassembled WGS sequence"/>
</dbReference>
<name>A0AAQ4ES81_AMBAM</name>
<comment type="subunit">
    <text evidence="2">The RNase H2 complex is a heterotrimer composed of the catalytic subunit RNASEH2A and the non-catalytic subunits RNASEH2B and RNASEH2C.</text>
</comment>
<feature type="compositionally biased region" description="Low complexity" evidence="3">
    <location>
        <begin position="279"/>
        <end position="297"/>
    </location>
</feature>
<reference evidence="5 6" key="1">
    <citation type="journal article" date="2023" name="Arcadia Sci">
        <title>De novo assembly of a long-read Amblyomma americanum tick genome.</title>
        <authorList>
            <person name="Chou S."/>
            <person name="Poskanzer K.E."/>
            <person name="Rollins M."/>
            <person name="Thuy-Boun P.S."/>
        </authorList>
    </citation>
    <scope>NUCLEOTIDE SEQUENCE [LARGE SCALE GENOMIC DNA]</scope>
    <source>
        <strain evidence="5">F_SG_1</strain>
        <tissue evidence="5">Salivary glands</tissue>
    </source>
</reference>
<dbReference type="InterPro" id="IPR040456">
    <property type="entry name" value="RNase_H2_suB"/>
</dbReference>
<comment type="similarity">
    <text evidence="1">Belongs to the RNase H2 subunit B family.</text>
</comment>
<feature type="region of interest" description="Disordered" evidence="3">
    <location>
        <begin position="229"/>
        <end position="382"/>
    </location>
</feature>
<dbReference type="PANTHER" id="PTHR13383">
    <property type="entry name" value="RIBONUCLEASE H2 SUBUNIT B"/>
    <property type="match status" value="1"/>
</dbReference>
<evidence type="ECO:0000256" key="1">
    <source>
        <dbReference type="ARBA" id="ARBA00009823"/>
    </source>
</evidence>
<dbReference type="InterPro" id="IPR019024">
    <property type="entry name" value="RNase_H2_suB_wHTH"/>
</dbReference>
<dbReference type="EMBL" id="JARKHS020011739">
    <property type="protein sequence ID" value="KAK8777540.1"/>
    <property type="molecule type" value="Genomic_DNA"/>
</dbReference>
<dbReference type="AlphaFoldDB" id="A0AAQ4ES81"/>
<feature type="domain" description="Ribonuclease H2 subunit B wHTH" evidence="4">
    <location>
        <begin position="95"/>
        <end position="168"/>
    </location>
</feature>